<feature type="compositionally biased region" description="Basic residues" evidence="1">
    <location>
        <begin position="274"/>
        <end position="288"/>
    </location>
</feature>
<dbReference type="OrthoDB" id="4068315at2759"/>
<dbReference type="GO" id="GO:0000724">
    <property type="term" value="P:double-strand break repair via homologous recombination"/>
    <property type="evidence" value="ECO:0007669"/>
    <property type="project" value="TreeGrafter"/>
</dbReference>
<dbReference type="Pfam" id="PF09462">
    <property type="entry name" value="Mus7"/>
    <property type="match status" value="2"/>
</dbReference>
<sequence length="1316" mass="150795">MDESSTKSLISDSEVEECETIYWNAQNNYSIAESFLPLGSVGDEESSVVSSTVVNNAIYDKKTRRRLRERTAIQRNPYKIDKLNYKFLFDGLDATNNEGCKRSARKDSSAKSKQDVDVSQNLLEDTQDWLDFSVSSDESFRTDFSVDGRFSGDEAEKTGYETSSTIPSIARNTKVASSNDFQKPGTIHPSSQLVVDHVNLFSGASRPKKDALDRLNITDRHSEPIGQNEETHDENLFISRPDIEVISDSEPFSNATEAKEVSHEINFMLDRPKRKHETARRLRRRYHREKQSNIVNSLARTKKKPGSHQIKQRSAGTRSNFGLTNPKRTIKRVKTQRSERSRETSGRKNKESLQHYFKPVPALTLQASEITQHTNKRNRQFFETVVENEASEFTVLHSNERAYPEDTRFHTPSRSKSRSDSIIPIIISIVNDEPLDPCQSFTASLSGKRYTVSKFSPICIQEIRQIFEHIIKLGASEIEILKLARFLLLFCNLCDLPDLKNAVESFHIEFRSKVNSLRDRAKAVHFYQIAICQVLLFQVSKFNNIPSSVRQELQSKIIDNTVACVRLLSKCYAKATADDISLLKDSMQMLGILLTKQQLTISFWERLSAFSLQSELLLFTLEMFPVHHTFWNALDIGGNSFNSMSSNILFVESALNTHLWKADDYLLLRLYELFKRRKFTDFEEERSKMSSDAAIISSHLDVGPATLFNRFLAIVSTSNLSQAMIEKMTPLSELTTHDSETLLVNRINLLIVLARKSRKSHEKQLESLVSPFLAGDKQPRMTERSFISILSGVSSLLELNSSRDVPFKGRILVSLCQVTVKAHRPGLDNQWNSFLTQIPSFVEKMGKTKGVFLKGCFPTLTCMIEDRTRFVTLTSIFSLYANNVESLEAPWVQTHLYQFLITNAPKDVRLLDPCCKVMNYLVGENRLTWWSILSYNPFGEQDDIKLQFLTKLLTYCGRTVFEQIKFALYQVVVELLLRRADSLFVKYLLSLAGKDENFKPQIYGFSFVGHVELICKVLRAFEAAGYVNLIKDCVKNLKVDFLQQPNKRDLHARIMEFINSGFFDKVKAEDDFLYLKEQFNISNVETEKSAFRELLRMKTNDFERAFLVQDRLVQSFKNRGNFLAFVDALKCSFAQNVYENDITFICSLIQVNAMINWNTRSDINWALLSVLVGIINKMMGDQCCQVSPSEFLPLIQLHQLLCHGFSRTLVIRKNSLILNFWVEMCTFMRRILMLASGFAEYDSLIEDTRLFLSRPVAEASFWQKMTSPLFISAKVTLKHAEKLDPGACIEKTPEHVLRDKTDALISQLKVLTSYRH</sequence>
<dbReference type="Proteomes" id="UP000191024">
    <property type="component" value="Chromosome D"/>
</dbReference>
<feature type="compositionally biased region" description="Polar residues" evidence="1">
    <location>
        <begin position="312"/>
        <end position="327"/>
    </location>
</feature>
<dbReference type="PANTHER" id="PTHR28122">
    <property type="entry name" value="E3 UBIQUITIN-PROTEIN LIGASE SUBSTRATE RECEPTOR MMS22"/>
    <property type="match status" value="1"/>
</dbReference>
<name>A0A1G4JBA2_9SACH</name>
<protein>
    <submittedName>
        <fullName evidence="2">LAMI_0D05666g1_1</fullName>
    </submittedName>
</protein>
<organism evidence="2 3">
    <name type="scientific">Lachancea mirantina</name>
    <dbReference type="NCBI Taxonomy" id="1230905"/>
    <lineage>
        <taxon>Eukaryota</taxon>
        <taxon>Fungi</taxon>
        <taxon>Dikarya</taxon>
        <taxon>Ascomycota</taxon>
        <taxon>Saccharomycotina</taxon>
        <taxon>Saccharomycetes</taxon>
        <taxon>Saccharomycetales</taxon>
        <taxon>Saccharomycetaceae</taxon>
        <taxon>Lachancea</taxon>
    </lineage>
</organism>
<evidence type="ECO:0000313" key="3">
    <source>
        <dbReference type="Proteomes" id="UP000191024"/>
    </source>
</evidence>
<dbReference type="STRING" id="1230905.A0A1G4JBA2"/>
<proteinExistence type="predicted"/>
<evidence type="ECO:0000313" key="2">
    <source>
        <dbReference type="EMBL" id="SCU87335.1"/>
    </source>
</evidence>
<feature type="region of interest" description="Disordered" evidence="1">
    <location>
        <begin position="274"/>
        <end position="352"/>
    </location>
</feature>
<dbReference type="EMBL" id="LT598463">
    <property type="protein sequence ID" value="SCU87335.1"/>
    <property type="molecule type" value="Genomic_DNA"/>
</dbReference>
<dbReference type="GO" id="GO:0031297">
    <property type="term" value="P:replication fork processing"/>
    <property type="evidence" value="ECO:0007669"/>
    <property type="project" value="InterPro"/>
</dbReference>
<evidence type="ECO:0000256" key="1">
    <source>
        <dbReference type="SAM" id="MobiDB-lite"/>
    </source>
</evidence>
<gene>
    <name evidence="2" type="ORF">LAMI_0D05666G</name>
</gene>
<dbReference type="InterPro" id="IPR019021">
    <property type="entry name" value="Mms22"/>
</dbReference>
<dbReference type="PANTHER" id="PTHR28122:SF1">
    <property type="entry name" value="E3 UBIQUITIN-PROTEIN LIGASE SUBSTRATE RECEPTOR MMS22"/>
    <property type="match status" value="1"/>
</dbReference>
<accession>A0A1G4JBA2</accession>
<reference evidence="2 3" key="1">
    <citation type="submission" date="2016-03" db="EMBL/GenBank/DDBJ databases">
        <authorList>
            <person name="Devillers H."/>
        </authorList>
    </citation>
    <scope>NUCLEOTIDE SEQUENCE [LARGE SCALE GENOMIC DNA]</scope>
    <source>
        <strain evidence="2">CBS 11717</strain>
    </source>
</reference>
<dbReference type="GO" id="GO:0005634">
    <property type="term" value="C:nucleus"/>
    <property type="evidence" value="ECO:0007669"/>
    <property type="project" value="InterPro"/>
</dbReference>
<dbReference type="GO" id="GO:0035361">
    <property type="term" value="C:Cul8-RING ubiquitin ligase complex"/>
    <property type="evidence" value="ECO:0007669"/>
    <property type="project" value="TreeGrafter"/>
</dbReference>
<keyword evidence="3" id="KW-1185">Reference proteome</keyword>
<feature type="compositionally biased region" description="Basic and acidic residues" evidence="1">
    <location>
        <begin position="336"/>
        <end position="352"/>
    </location>
</feature>